<dbReference type="PROSITE" id="PS51283">
    <property type="entry name" value="DUSP"/>
    <property type="match status" value="1"/>
</dbReference>
<evidence type="ECO:0000259" key="2">
    <source>
        <dbReference type="PROSITE" id="PS51283"/>
    </source>
</evidence>
<dbReference type="SMART" id="SM00695">
    <property type="entry name" value="DUSP"/>
    <property type="match status" value="1"/>
</dbReference>
<organism evidence="3 4">
    <name type="scientific">Araneus ventricosus</name>
    <name type="common">Orbweaver spider</name>
    <name type="synonym">Epeira ventricosa</name>
    <dbReference type="NCBI Taxonomy" id="182803"/>
    <lineage>
        <taxon>Eukaryota</taxon>
        <taxon>Metazoa</taxon>
        <taxon>Ecdysozoa</taxon>
        <taxon>Arthropoda</taxon>
        <taxon>Chelicerata</taxon>
        <taxon>Arachnida</taxon>
        <taxon>Araneae</taxon>
        <taxon>Araneomorphae</taxon>
        <taxon>Entelegynae</taxon>
        <taxon>Araneoidea</taxon>
        <taxon>Araneidae</taxon>
        <taxon>Araneus</taxon>
    </lineage>
</organism>
<keyword evidence="4" id="KW-1185">Reference proteome</keyword>
<dbReference type="InterPro" id="IPR035927">
    <property type="entry name" value="DUSP-like_sf"/>
</dbReference>
<evidence type="ECO:0000313" key="4">
    <source>
        <dbReference type="Proteomes" id="UP000499080"/>
    </source>
</evidence>
<dbReference type="AlphaFoldDB" id="A0A4Y2CPJ0"/>
<dbReference type="EMBL" id="BGPR01000213">
    <property type="protein sequence ID" value="GBM05235.1"/>
    <property type="molecule type" value="Genomic_DNA"/>
</dbReference>
<dbReference type="SUPFAM" id="SSF143791">
    <property type="entry name" value="DUSP-like"/>
    <property type="match status" value="1"/>
</dbReference>
<gene>
    <name evidence="3" type="primary">usp20</name>
    <name evidence="3" type="ORF">AVEN_181622_1</name>
</gene>
<sequence>MDMSVECAKTLASTENKLAEDANTSFIEDKSVKARRPPKQGVKRVNGDLFSGGPPCTHLYICPICQAEQNSLNEKRKTELEEFTAMNAEFQRLENPSIVYALSINWFKVWENFVCKEGELPGPIDNSTICYVKNNQAILKLGSDYCTVSEEMYQYLHSIYGGGPDITLQPNAKLNSSSCPQFSSSMSGGAHGKSVFTTSSYMQNAQVHSSSKVNLSSHSHSSTCSSSNKILCDPECCRSSVTTESKEMSSSEETVSTLLKHTNI</sequence>
<name>A0A4Y2CPJ0_ARAVE</name>
<dbReference type="Proteomes" id="UP000499080">
    <property type="component" value="Unassembled WGS sequence"/>
</dbReference>
<feature type="domain" description="DUSP" evidence="2">
    <location>
        <begin position="71"/>
        <end position="172"/>
    </location>
</feature>
<keyword evidence="3" id="KW-0378">Hydrolase</keyword>
<reference evidence="3 4" key="1">
    <citation type="journal article" date="2019" name="Sci. Rep.">
        <title>Orb-weaving spider Araneus ventricosus genome elucidates the spidroin gene catalogue.</title>
        <authorList>
            <person name="Kono N."/>
            <person name="Nakamura H."/>
            <person name="Ohtoshi R."/>
            <person name="Moran D.A.P."/>
            <person name="Shinohara A."/>
            <person name="Yoshida Y."/>
            <person name="Fujiwara M."/>
            <person name="Mori M."/>
            <person name="Tomita M."/>
            <person name="Arakawa K."/>
        </authorList>
    </citation>
    <scope>NUCLEOTIDE SEQUENCE [LARGE SCALE GENOMIC DNA]</scope>
</reference>
<feature type="region of interest" description="Disordered" evidence="1">
    <location>
        <begin position="243"/>
        <end position="264"/>
    </location>
</feature>
<evidence type="ECO:0000313" key="3">
    <source>
        <dbReference type="EMBL" id="GBM05235.1"/>
    </source>
</evidence>
<dbReference type="OrthoDB" id="73004at2759"/>
<protein>
    <submittedName>
        <fullName evidence="3">Ubiquitin carboxyl-terminal hydrolase 20</fullName>
    </submittedName>
</protein>
<comment type="caution">
    <text evidence="3">The sequence shown here is derived from an EMBL/GenBank/DDBJ whole genome shotgun (WGS) entry which is preliminary data.</text>
</comment>
<dbReference type="Gene3D" id="3.30.2230.10">
    <property type="entry name" value="DUSP-like"/>
    <property type="match status" value="1"/>
</dbReference>
<dbReference type="GO" id="GO:0004843">
    <property type="term" value="F:cysteine-type deubiquitinase activity"/>
    <property type="evidence" value="ECO:0007669"/>
    <property type="project" value="InterPro"/>
</dbReference>
<evidence type="ECO:0000256" key="1">
    <source>
        <dbReference type="SAM" id="MobiDB-lite"/>
    </source>
</evidence>
<accession>A0A4Y2CPJ0</accession>
<proteinExistence type="predicted"/>
<dbReference type="Pfam" id="PF06337">
    <property type="entry name" value="DUSP"/>
    <property type="match status" value="1"/>
</dbReference>
<dbReference type="InterPro" id="IPR006615">
    <property type="entry name" value="Pept_C19_DUSP"/>
</dbReference>